<dbReference type="PANTHER" id="PTHR42852:SF6">
    <property type="entry name" value="THIOL:DISULFIDE INTERCHANGE PROTEIN DSBE"/>
    <property type="match status" value="1"/>
</dbReference>
<feature type="chain" id="PRO_5037824200" evidence="5">
    <location>
        <begin position="26"/>
        <end position="374"/>
    </location>
</feature>
<reference evidence="7" key="1">
    <citation type="journal article" date="2014" name="Int. J. Syst. Evol. Microbiol.">
        <title>Complete genome sequence of Corynebacterium casei LMG S-19264T (=DSM 44701T), isolated from a smear-ripened cheese.</title>
        <authorList>
            <consortium name="US DOE Joint Genome Institute (JGI-PGF)"/>
            <person name="Walter F."/>
            <person name="Albersmeier A."/>
            <person name="Kalinowski J."/>
            <person name="Ruckert C."/>
        </authorList>
    </citation>
    <scope>NUCLEOTIDE SEQUENCE</scope>
    <source>
        <strain evidence="7">CGMCC 1.15290</strain>
    </source>
</reference>
<keyword evidence="5" id="KW-0732">Signal</keyword>
<dbReference type="Pfam" id="PF00578">
    <property type="entry name" value="AhpC-TSA"/>
    <property type="match status" value="1"/>
</dbReference>
<evidence type="ECO:0000256" key="4">
    <source>
        <dbReference type="ARBA" id="ARBA00023284"/>
    </source>
</evidence>
<dbReference type="InterPro" id="IPR025380">
    <property type="entry name" value="DUF4369"/>
</dbReference>
<dbReference type="InterPro" id="IPR036249">
    <property type="entry name" value="Thioredoxin-like_sf"/>
</dbReference>
<keyword evidence="3" id="KW-1015">Disulfide bond</keyword>
<dbReference type="GO" id="GO:0030313">
    <property type="term" value="C:cell envelope"/>
    <property type="evidence" value="ECO:0007669"/>
    <property type="project" value="UniProtKB-SubCell"/>
</dbReference>
<evidence type="ECO:0000313" key="8">
    <source>
        <dbReference type="Proteomes" id="UP000627292"/>
    </source>
</evidence>
<evidence type="ECO:0000313" key="7">
    <source>
        <dbReference type="EMBL" id="GGH60198.1"/>
    </source>
</evidence>
<evidence type="ECO:0000256" key="5">
    <source>
        <dbReference type="SAM" id="SignalP"/>
    </source>
</evidence>
<dbReference type="PROSITE" id="PS51352">
    <property type="entry name" value="THIOREDOXIN_2"/>
    <property type="match status" value="1"/>
</dbReference>
<dbReference type="GO" id="GO:0017004">
    <property type="term" value="P:cytochrome complex assembly"/>
    <property type="evidence" value="ECO:0007669"/>
    <property type="project" value="UniProtKB-KW"/>
</dbReference>
<dbReference type="InterPro" id="IPR017937">
    <property type="entry name" value="Thioredoxin_CS"/>
</dbReference>
<evidence type="ECO:0000259" key="6">
    <source>
        <dbReference type="PROSITE" id="PS51352"/>
    </source>
</evidence>
<dbReference type="SUPFAM" id="SSF52833">
    <property type="entry name" value="Thioredoxin-like"/>
    <property type="match status" value="1"/>
</dbReference>
<dbReference type="InterPro" id="IPR000866">
    <property type="entry name" value="AhpC/TSA"/>
</dbReference>
<keyword evidence="8" id="KW-1185">Reference proteome</keyword>
<reference evidence="7" key="2">
    <citation type="submission" date="2020-09" db="EMBL/GenBank/DDBJ databases">
        <authorList>
            <person name="Sun Q."/>
            <person name="Zhou Y."/>
        </authorList>
    </citation>
    <scope>NUCLEOTIDE SEQUENCE</scope>
    <source>
        <strain evidence="7">CGMCC 1.15290</strain>
    </source>
</reference>
<dbReference type="GO" id="GO:0016209">
    <property type="term" value="F:antioxidant activity"/>
    <property type="evidence" value="ECO:0007669"/>
    <property type="project" value="InterPro"/>
</dbReference>
<evidence type="ECO:0000256" key="3">
    <source>
        <dbReference type="ARBA" id="ARBA00023157"/>
    </source>
</evidence>
<dbReference type="RefSeq" id="WP_188950664.1">
    <property type="nucleotide sequence ID" value="NZ_BMIB01000001.1"/>
</dbReference>
<dbReference type="Pfam" id="PF14289">
    <property type="entry name" value="DUF4369"/>
    <property type="match status" value="1"/>
</dbReference>
<comment type="caution">
    <text evidence="7">The sequence shown here is derived from an EMBL/GenBank/DDBJ whole genome shotgun (WGS) entry which is preliminary data.</text>
</comment>
<evidence type="ECO:0000256" key="1">
    <source>
        <dbReference type="ARBA" id="ARBA00004196"/>
    </source>
</evidence>
<accession>A0A917IQC5</accession>
<keyword evidence="2" id="KW-0201">Cytochrome c-type biogenesis</keyword>
<organism evidence="7 8">
    <name type="scientific">Filimonas zeae</name>
    <dbReference type="NCBI Taxonomy" id="1737353"/>
    <lineage>
        <taxon>Bacteria</taxon>
        <taxon>Pseudomonadati</taxon>
        <taxon>Bacteroidota</taxon>
        <taxon>Chitinophagia</taxon>
        <taxon>Chitinophagales</taxon>
        <taxon>Chitinophagaceae</taxon>
        <taxon>Filimonas</taxon>
    </lineage>
</organism>
<keyword evidence="4" id="KW-0676">Redox-active center</keyword>
<dbReference type="CDD" id="cd02966">
    <property type="entry name" value="TlpA_like_family"/>
    <property type="match status" value="1"/>
</dbReference>
<feature type="domain" description="Thioredoxin" evidence="6">
    <location>
        <begin position="236"/>
        <end position="374"/>
    </location>
</feature>
<dbReference type="Proteomes" id="UP000627292">
    <property type="component" value="Unassembled WGS sequence"/>
</dbReference>
<sequence length="374" mass="41430">MNKKTAVTATLLSGALLFFSFHKPADNKKGFVVKGHIRGLTDSAIYLAYGTLGTMKADTARVVNGSFVFKGSVKEPLYGMLFNKNYSVKVDMFVDNGAITINGSVDSVYDVKVSGPAVVNEFAKYNQQLLDTRKPVQTIYEQMLAAYKANDSVALKTTRAAFDSARNLQTKQAADIQMAYIKQHPHSPVSAWELVHIVSDKNLEESSRLFNAMDKTVQQSSLGQEIATRIKTLSSIVTGKQAPAFTQQSVQNQPVSLSSYAGKYVLLEFWASWCGPCRAENPNLRKDYQQYHQKGFEVLAVSLDHVKENWEKAIAQDSLPWTHVSDLKGWKNEVGQLYGVNAVPANFLIDPSGKIIAQNLRGEALNKKLAEIWP</sequence>
<proteinExistence type="predicted"/>
<protein>
    <submittedName>
        <fullName evidence="7">Thiol:disulfide interchange protein</fullName>
    </submittedName>
</protein>
<dbReference type="GO" id="GO:0016491">
    <property type="term" value="F:oxidoreductase activity"/>
    <property type="evidence" value="ECO:0007669"/>
    <property type="project" value="InterPro"/>
</dbReference>
<dbReference type="PROSITE" id="PS00194">
    <property type="entry name" value="THIOREDOXIN_1"/>
    <property type="match status" value="1"/>
</dbReference>
<dbReference type="EMBL" id="BMIB01000001">
    <property type="protein sequence ID" value="GGH60198.1"/>
    <property type="molecule type" value="Genomic_DNA"/>
</dbReference>
<dbReference type="AlphaFoldDB" id="A0A917IQC5"/>
<dbReference type="Gene3D" id="3.40.30.10">
    <property type="entry name" value="Glutaredoxin"/>
    <property type="match status" value="1"/>
</dbReference>
<comment type="subcellular location">
    <subcellularLocation>
        <location evidence="1">Cell envelope</location>
    </subcellularLocation>
</comment>
<gene>
    <name evidence="7" type="ORF">GCM10011379_07790</name>
</gene>
<dbReference type="InterPro" id="IPR013766">
    <property type="entry name" value="Thioredoxin_domain"/>
</dbReference>
<dbReference type="InterPro" id="IPR050553">
    <property type="entry name" value="Thioredoxin_ResA/DsbE_sf"/>
</dbReference>
<dbReference type="PANTHER" id="PTHR42852">
    <property type="entry name" value="THIOL:DISULFIDE INTERCHANGE PROTEIN DSBE"/>
    <property type="match status" value="1"/>
</dbReference>
<evidence type="ECO:0000256" key="2">
    <source>
        <dbReference type="ARBA" id="ARBA00022748"/>
    </source>
</evidence>
<feature type="signal peptide" evidence="5">
    <location>
        <begin position="1"/>
        <end position="25"/>
    </location>
</feature>
<name>A0A917IQC5_9BACT</name>